<feature type="transmembrane region" description="Helical" evidence="1">
    <location>
        <begin position="75"/>
        <end position="95"/>
    </location>
</feature>
<name>A0ABU8UCP2_9ACTN</name>
<evidence type="ECO:0000313" key="2">
    <source>
        <dbReference type="EMBL" id="MEJ8645276.1"/>
    </source>
</evidence>
<evidence type="ECO:0000313" key="3">
    <source>
        <dbReference type="Proteomes" id="UP001382904"/>
    </source>
</evidence>
<evidence type="ECO:0000256" key="1">
    <source>
        <dbReference type="SAM" id="Phobius"/>
    </source>
</evidence>
<keyword evidence="1" id="KW-0812">Transmembrane</keyword>
<dbReference type="Proteomes" id="UP001382904">
    <property type="component" value="Unassembled WGS sequence"/>
</dbReference>
<keyword evidence="1" id="KW-0472">Membrane</keyword>
<feature type="transmembrane region" description="Helical" evidence="1">
    <location>
        <begin position="45"/>
        <end position="69"/>
    </location>
</feature>
<gene>
    <name evidence="2" type="ORF">WKI68_36890</name>
</gene>
<protein>
    <submittedName>
        <fullName evidence="2">Uncharacterized protein</fullName>
    </submittedName>
</protein>
<accession>A0ABU8UCP2</accession>
<proteinExistence type="predicted"/>
<dbReference type="EMBL" id="JBBKAM010000002">
    <property type="protein sequence ID" value="MEJ8645276.1"/>
    <property type="molecule type" value="Genomic_DNA"/>
</dbReference>
<keyword evidence="1" id="KW-1133">Transmembrane helix</keyword>
<reference evidence="2 3" key="1">
    <citation type="submission" date="2024-03" db="EMBL/GenBank/DDBJ databases">
        <title>Novel Streptomyces species of biotechnological and ecological value are a feature of Machair soil.</title>
        <authorList>
            <person name="Prole J.R."/>
            <person name="Goodfellow M."/>
            <person name="Allenby N."/>
            <person name="Ward A.C."/>
        </authorList>
    </citation>
    <scope>NUCLEOTIDE SEQUENCE [LARGE SCALE GENOMIC DNA]</scope>
    <source>
        <strain evidence="2 3">MS1.HAVA.3</strain>
    </source>
</reference>
<organism evidence="2 3">
    <name type="scientific">Streptomyces caledonius</name>
    <dbReference type="NCBI Taxonomy" id="3134107"/>
    <lineage>
        <taxon>Bacteria</taxon>
        <taxon>Bacillati</taxon>
        <taxon>Actinomycetota</taxon>
        <taxon>Actinomycetes</taxon>
        <taxon>Kitasatosporales</taxon>
        <taxon>Streptomycetaceae</taxon>
        <taxon>Streptomyces</taxon>
    </lineage>
</organism>
<comment type="caution">
    <text evidence="2">The sequence shown here is derived from an EMBL/GenBank/DDBJ whole genome shotgun (WGS) entry which is preliminary data.</text>
</comment>
<sequence length="124" mass="13242">MKFIEETRRRLVDRTIDGTTHQVSEPYSVRVPVLPKDMDAIALKAVVAMVLGLTAVVVVWSTVSIGALLGGGVGFAVAGLFDVSWGVVLLLEYLARFDPGNGSSPAGWAGSWWPSRWAPCSGRA</sequence>
<keyword evidence="3" id="KW-1185">Reference proteome</keyword>